<dbReference type="PRINTS" id="PR00625">
    <property type="entry name" value="JDOMAIN"/>
</dbReference>
<dbReference type="InterPro" id="IPR001623">
    <property type="entry name" value="DnaJ_domain"/>
</dbReference>
<dbReference type="OrthoDB" id="10250354at2759"/>
<dbReference type="Gene3D" id="1.10.287.110">
    <property type="entry name" value="DnaJ domain"/>
    <property type="match status" value="1"/>
</dbReference>
<dbReference type="AlphaFoldDB" id="A0A2U1MUD9"/>
<accession>A0A2U1MUD9</accession>
<gene>
    <name evidence="7" type="ORF">CTI12_AA341530</name>
</gene>
<comment type="subcellular location">
    <subcellularLocation>
        <location evidence="1">Membrane</location>
        <topology evidence="1">Single-pass membrane protein</topology>
    </subcellularLocation>
</comment>
<dbReference type="EMBL" id="PKPP01004337">
    <property type="protein sequence ID" value="PWA64868.1"/>
    <property type="molecule type" value="Genomic_DNA"/>
</dbReference>
<dbReference type="SMART" id="SM00271">
    <property type="entry name" value="DnaJ"/>
    <property type="match status" value="1"/>
</dbReference>
<dbReference type="PANTHER" id="PTHR43908">
    <property type="entry name" value="AT29763P-RELATED"/>
    <property type="match status" value="1"/>
</dbReference>
<feature type="transmembrane region" description="Helical" evidence="5">
    <location>
        <begin position="117"/>
        <end position="135"/>
    </location>
</feature>
<dbReference type="SUPFAM" id="SSF46565">
    <property type="entry name" value="Chaperone J-domain"/>
    <property type="match status" value="1"/>
</dbReference>
<comment type="caution">
    <text evidence="7">The sequence shown here is derived from an EMBL/GenBank/DDBJ whole genome shotgun (WGS) entry which is preliminary data.</text>
</comment>
<keyword evidence="2 5" id="KW-0812">Transmembrane</keyword>
<keyword evidence="4 5" id="KW-0472">Membrane</keyword>
<keyword evidence="8" id="KW-1185">Reference proteome</keyword>
<evidence type="ECO:0000256" key="4">
    <source>
        <dbReference type="ARBA" id="ARBA00023136"/>
    </source>
</evidence>
<evidence type="ECO:0000256" key="3">
    <source>
        <dbReference type="ARBA" id="ARBA00022989"/>
    </source>
</evidence>
<proteinExistence type="predicted"/>
<sequence>MDNQFLDDIKGKHIVGYDDLEQNYTKEQSRLVSEILKSYNYFDVLGVTWDSSTKEINNAYMKLSEKVHPNNNKAPGSEEAFKKVEEAYECLSHTGKYLRHKFLHRLAPGAPTACETILVLLLFGFIICYFVSPWITNIPSLPYRLELDNHYNYSSPIMTKEYGINFYVKSLVEFDEKYPVGTSARAAIENKVINDYIKKVQEYCNDELRWHSKRREFPTPACDMLQTFNRTHI</sequence>
<dbReference type="Proteomes" id="UP000245207">
    <property type="component" value="Unassembled WGS sequence"/>
</dbReference>
<dbReference type="InterPro" id="IPR051100">
    <property type="entry name" value="DnaJ_subfamily_B/C"/>
</dbReference>
<dbReference type="InterPro" id="IPR015399">
    <property type="entry name" value="DUF1977_DnaJ-like"/>
</dbReference>
<evidence type="ECO:0000313" key="8">
    <source>
        <dbReference type="Proteomes" id="UP000245207"/>
    </source>
</evidence>
<reference evidence="7 8" key="1">
    <citation type="journal article" date="2018" name="Mol. Plant">
        <title>The genome of Artemisia annua provides insight into the evolution of Asteraceae family and artemisinin biosynthesis.</title>
        <authorList>
            <person name="Shen Q."/>
            <person name="Zhang L."/>
            <person name="Liao Z."/>
            <person name="Wang S."/>
            <person name="Yan T."/>
            <person name="Shi P."/>
            <person name="Liu M."/>
            <person name="Fu X."/>
            <person name="Pan Q."/>
            <person name="Wang Y."/>
            <person name="Lv Z."/>
            <person name="Lu X."/>
            <person name="Zhang F."/>
            <person name="Jiang W."/>
            <person name="Ma Y."/>
            <person name="Chen M."/>
            <person name="Hao X."/>
            <person name="Li L."/>
            <person name="Tang Y."/>
            <person name="Lv G."/>
            <person name="Zhou Y."/>
            <person name="Sun X."/>
            <person name="Brodelius P.E."/>
            <person name="Rose J.K.C."/>
            <person name="Tang K."/>
        </authorList>
    </citation>
    <scope>NUCLEOTIDE SEQUENCE [LARGE SCALE GENOMIC DNA]</scope>
    <source>
        <strain evidence="8">cv. Huhao1</strain>
        <tissue evidence="7">Leaf</tissue>
    </source>
</reference>
<feature type="domain" description="J" evidence="6">
    <location>
        <begin position="40"/>
        <end position="107"/>
    </location>
</feature>
<dbReference type="CDD" id="cd06257">
    <property type="entry name" value="DnaJ"/>
    <property type="match status" value="1"/>
</dbReference>
<dbReference type="Pfam" id="PF09320">
    <property type="entry name" value="DUF1977"/>
    <property type="match status" value="1"/>
</dbReference>
<evidence type="ECO:0000313" key="7">
    <source>
        <dbReference type="EMBL" id="PWA64868.1"/>
    </source>
</evidence>
<dbReference type="GO" id="GO:0016020">
    <property type="term" value="C:membrane"/>
    <property type="evidence" value="ECO:0007669"/>
    <property type="project" value="UniProtKB-SubCell"/>
</dbReference>
<dbReference type="Pfam" id="PF00226">
    <property type="entry name" value="DnaJ"/>
    <property type="match status" value="1"/>
</dbReference>
<dbReference type="InterPro" id="IPR036869">
    <property type="entry name" value="J_dom_sf"/>
</dbReference>
<evidence type="ECO:0000256" key="1">
    <source>
        <dbReference type="ARBA" id="ARBA00004167"/>
    </source>
</evidence>
<evidence type="ECO:0000256" key="2">
    <source>
        <dbReference type="ARBA" id="ARBA00022692"/>
    </source>
</evidence>
<name>A0A2U1MUD9_ARTAN</name>
<dbReference type="PROSITE" id="PS50076">
    <property type="entry name" value="DNAJ_2"/>
    <property type="match status" value="1"/>
</dbReference>
<evidence type="ECO:0000256" key="5">
    <source>
        <dbReference type="SAM" id="Phobius"/>
    </source>
</evidence>
<keyword evidence="3 5" id="KW-1133">Transmembrane helix</keyword>
<protein>
    <recommendedName>
        <fullName evidence="6">J domain-containing protein</fullName>
    </recommendedName>
</protein>
<dbReference type="STRING" id="35608.A0A2U1MUD9"/>
<organism evidence="7 8">
    <name type="scientific">Artemisia annua</name>
    <name type="common">Sweet wormwood</name>
    <dbReference type="NCBI Taxonomy" id="35608"/>
    <lineage>
        <taxon>Eukaryota</taxon>
        <taxon>Viridiplantae</taxon>
        <taxon>Streptophyta</taxon>
        <taxon>Embryophyta</taxon>
        <taxon>Tracheophyta</taxon>
        <taxon>Spermatophyta</taxon>
        <taxon>Magnoliopsida</taxon>
        <taxon>eudicotyledons</taxon>
        <taxon>Gunneridae</taxon>
        <taxon>Pentapetalae</taxon>
        <taxon>asterids</taxon>
        <taxon>campanulids</taxon>
        <taxon>Asterales</taxon>
        <taxon>Asteraceae</taxon>
        <taxon>Asteroideae</taxon>
        <taxon>Anthemideae</taxon>
        <taxon>Artemisiinae</taxon>
        <taxon>Artemisia</taxon>
    </lineage>
</organism>
<evidence type="ECO:0000259" key="6">
    <source>
        <dbReference type="PROSITE" id="PS50076"/>
    </source>
</evidence>